<keyword evidence="3" id="KW-1185">Reference proteome</keyword>
<name>A0ABS4RZ97_PAEXY</name>
<dbReference type="SUPFAM" id="SSF46785">
    <property type="entry name" value="Winged helix' DNA-binding domain"/>
    <property type="match status" value="1"/>
</dbReference>
<dbReference type="Proteomes" id="UP000810207">
    <property type="component" value="Unassembled WGS sequence"/>
</dbReference>
<dbReference type="InterPro" id="IPR005149">
    <property type="entry name" value="Tscrpt_reg_PadR_N"/>
</dbReference>
<accession>A0ABS4RZ97</accession>
<dbReference type="RefSeq" id="WP_211084512.1">
    <property type="nucleotide sequence ID" value="NZ_CBCSLC010000015.1"/>
</dbReference>
<comment type="caution">
    <text evidence="2">The sequence shown here is derived from an EMBL/GenBank/DDBJ whole genome shotgun (WGS) entry which is preliminary data.</text>
</comment>
<evidence type="ECO:0000313" key="3">
    <source>
        <dbReference type="Proteomes" id="UP000810207"/>
    </source>
</evidence>
<evidence type="ECO:0000313" key="2">
    <source>
        <dbReference type="EMBL" id="MBP2248206.1"/>
    </source>
</evidence>
<dbReference type="InterPro" id="IPR036388">
    <property type="entry name" value="WH-like_DNA-bd_sf"/>
</dbReference>
<dbReference type="InterPro" id="IPR036390">
    <property type="entry name" value="WH_DNA-bd_sf"/>
</dbReference>
<dbReference type="InterPro" id="IPR052509">
    <property type="entry name" value="Metal_resp_DNA-bind_regulator"/>
</dbReference>
<dbReference type="Gene3D" id="1.10.10.10">
    <property type="entry name" value="Winged helix-like DNA-binding domain superfamily/Winged helix DNA-binding domain"/>
    <property type="match status" value="1"/>
</dbReference>
<protein>
    <submittedName>
        <fullName evidence="2">PadR family transcriptional regulator PadR</fullName>
    </submittedName>
</protein>
<organism evidence="2 3">
    <name type="scientific">Paenibacillus xylanexedens</name>
    <dbReference type="NCBI Taxonomy" id="528191"/>
    <lineage>
        <taxon>Bacteria</taxon>
        <taxon>Bacillati</taxon>
        <taxon>Bacillota</taxon>
        <taxon>Bacilli</taxon>
        <taxon>Bacillales</taxon>
        <taxon>Paenibacillaceae</taxon>
        <taxon>Paenibacillus</taxon>
    </lineage>
</organism>
<dbReference type="EMBL" id="JAGIKV010000021">
    <property type="protein sequence ID" value="MBP2248206.1"/>
    <property type="molecule type" value="Genomic_DNA"/>
</dbReference>
<dbReference type="Pfam" id="PF03551">
    <property type="entry name" value="PadR"/>
    <property type="match status" value="1"/>
</dbReference>
<evidence type="ECO:0000259" key="1">
    <source>
        <dbReference type="Pfam" id="PF03551"/>
    </source>
</evidence>
<dbReference type="PANTHER" id="PTHR33169:SF25">
    <property type="entry name" value="DNA-BINDING PROTEIN YIZB-RELATED"/>
    <property type="match status" value="1"/>
</dbReference>
<sequence>MEIRKEWLKGYIDFILLSLLSQNDLYGYEMSKAIKKTSQDLFELKEGTLYPALKRMEQKGWIEGYWSESEGAARRKYYKITITGQVEFNHSQKEWIVLKAILEMFLEANQHEKN</sequence>
<gene>
    <name evidence="2" type="ORF">J2Z28_004876</name>
</gene>
<reference evidence="2 3" key="1">
    <citation type="submission" date="2021-03" db="EMBL/GenBank/DDBJ databases">
        <title>Genomic Encyclopedia of Type Strains, Phase IV (KMG-IV): sequencing the most valuable type-strain genomes for metagenomic binning, comparative biology and taxonomic classification.</title>
        <authorList>
            <person name="Goeker M."/>
        </authorList>
    </citation>
    <scope>NUCLEOTIDE SEQUENCE [LARGE SCALE GENOMIC DNA]</scope>
    <source>
        <strain evidence="2 3">DSM 21292</strain>
    </source>
</reference>
<dbReference type="PANTHER" id="PTHR33169">
    <property type="entry name" value="PADR-FAMILY TRANSCRIPTIONAL REGULATOR"/>
    <property type="match status" value="1"/>
</dbReference>
<feature type="domain" description="Transcription regulator PadR N-terminal" evidence="1">
    <location>
        <begin position="16"/>
        <end position="88"/>
    </location>
</feature>
<proteinExistence type="predicted"/>